<dbReference type="PANTHER" id="PTHR40389:SF2">
    <property type="entry name" value="ENDOGENOUS RETROVIRUS GROUP K MEMBER 24 GAG POLYPROTEIN-RELATED"/>
    <property type="match status" value="1"/>
</dbReference>
<dbReference type="InterPro" id="IPR050195">
    <property type="entry name" value="Primate_lentivir_Gag_pol-like"/>
</dbReference>
<proteinExistence type="predicted"/>
<evidence type="ECO:0000256" key="2">
    <source>
        <dbReference type="PROSITE-ProRule" id="PRU00047"/>
    </source>
</evidence>
<dbReference type="PROSITE" id="PS50158">
    <property type="entry name" value="ZF_CCHC"/>
    <property type="match status" value="1"/>
</dbReference>
<dbReference type="Gene3D" id="4.10.60.10">
    <property type="entry name" value="Zinc finger, CCHC-type"/>
    <property type="match status" value="1"/>
</dbReference>
<feature type="non-terminal residue" evidence="4">
    <location>
        <position position="127"/>
    </location>
</feature>
<feature type="non-terminal residue" evidence="4">
    <location>
        <position position="1"/>
    </location>
</feature>
<name>A0A7L0YCD2_9PASE</name>
<dbReference type="GO" id="GO:0003676">
    <property type="term" value="F:nucleic acid binding"/>
    <property type="evidence" value="ECO:0007669"/>
    <property type="project" value="InterPro"/>
</dbReference>
<dbReference type="Pfam" id="PF00098">
    <property type="entry name" value="zf-CCHC"/>
    <property type="match status" value="1"/>
</dbReference>
<keyword evidence="2" id="KW-0479">Metal-binding</keyword>
<evidence type="ECO:0000259" key="3">
    <source>
        <dbReference type="PROSITE" id="PS50158"/>
    </source>
</evidence>
<keyword evidence="2" id="KW-0862">Zinc</keyword>
<reference evidence="4 5" key="1">
    <citation type="submission" date="2019-09" db="EMBL/GenBank/DDBJ databases">
        <title>Bird 10,000 Genomes (B10K) Project - Family phase.</title>
        <authorList>
            <person name="Zhang G."/>
        </authorList>
    </citation>
    <scope>NUCLEOTIDE SEQUENCE [LARGE SCALE GENOMIC DNA]</scope>
    <source>
        <strain evidence="4">B10K-DU-001-79</strain>
        <tissue evidence="4">Muscle</tissue>
    </source>
</reference>
<dbReference type="SMART" id="SM00343">
    <property type="entry name" value="ZnF_C2HC"/>
    <property type="match status" value="2"/>
</dbReference>
<gene>
    <name evidence="4" type="primary">Ervk5_1</name>
    <name evidence="4" type="ORF">PLONIG_R15438</name>
</gene>
<dbReference type="InterPro" id="IPR036875">
    <property type="entry name" value="Znf_CCHC_sf"/>
</dbReference>
<feature type="domain" description="CCHC-type" evidence="3">
    <location>
        <begin position="48"/>
        <end position="64"/>
    </location>
</feature>
<dbReference type="AlphaFoldDB" id="A0A7L0YCD2"/>
<evidence type="ECO:0000313" key="5">
    <source>
        <dbReference type="Proteomes" id="UP000539920"/>
    </source>
</evidence>
<evidence type="ECO:0000256" key="1">
    <source>
        <dbReference type="ARBA" id="ARBA00022707"/>
    </source>
</evidence>
<comment type="caution">
    <text evidence="4">The sequence shown here is derived from an EMBL/GenBank/DDBJ whole genome shotgun (WGS) entry which is preliminary data.</text>
</comment>
<dbReference type="GO" id="GO:0008270">
    <property type="term" value="F:zinc ion binding"/>
    <property type="evidence" value="ECO:0007669"/>
    <property type="project" value="UniProtKB-KW"/>
</dbReference>
<keyword evidence="5" id="KW-1185">Reference proteome</keyword>
<dbReference type="Pfam" id="PF14787">
    <property type="entry name" value="zf-CCHC_5"/>
    <property type="match status" value="1"/>
</dbReference>
<keyword evidence="2" id="KW-0863">Zinc-finger</keyword>
<dbReference type="PANTHER" id="PTHR40389">
    <property type="entry name" value="ENDOGENOUS RETROVIRUS GROUP K MEMBER 24 GAG POLYPROTEIN-RELATED"/>
    <property type="match status" value="1"/>
</dbReference>
<protein>
    <submittedName>
        <fullName evidence="4">GAK5 protein</fullName>
    </submittedName>
</protein>
<dbReference type="InterPro" id="IPR001878">
    <property type="entry name" value="Znf_CCHC"/>
</dbReference>
<dbReference type="Proteomes" id="UP000539920">
    <property type="component" value="Unassembled WGS sequence"/>
</dbReference>
<keyword evidence="1" id="KW-0519">Myristate</keyword>
<dbReference type="EMBL" id="VXBC01004095">
    <property type="protein sequence ID" value="NXM14087.1"/>
    <property type="molecule type" value="Genomic_DNA"/>
</dbReference>
<organism evidence="4 5">
    <name type="scientific">Ploceus nigricollis</name>
    <dbReference type="NCBI Taxonomy" id="441696"/>
    <lineage>
        <taxon>Eukaryota</taxon>
        <taxon>Metazoa</taxon>
        <taxon>Chordata</taxon>
        <taxon>Craniata</taxon>
        <taxon>Vertebrata</taxon>
        <taxon>Euteleostomi</taxon>
        <taxon>Archelosauria</taxon>
        <taxon>Archosauria</taxon>
        <taxon>Dinosauria</taxon>
        <taxon>Saurischia</taxon>
        <taxon>Theropoda</taxon>
        <taxon>Coelurosauria</taxon>
        <taxon>Aves</taxon>
        <taxon>Neognathae</taxon>
        <taxon>Neoaves</taxon>
        <taxon>Telluraves</taxon>
        <taxon>Australaves</taxon>
        <taxon>Passeriformes</taxon>
        <taxon>Passeroidea</taxon>
        <taxon>Ploceidae</taxon>
        <taxon>Ploceinae</taxon>
        <taxon>Ploceus</taxon>
    </lineage>
</organism>
<evidence type="ECO:0000313" key="4">
    <source>
        <dbReference type="EMBL" id="NXM14087.1"/>
    </source>
</evidence>
<keyword evidence="1" id="KW-0449">Lipoprotein</keyword>
<sequence length="127" mass="14041">LDSIPNCVDVELADYIKACANISSEQYKAELIATAIAQQLQAAKTTIKCFACREEGHVRKQCPKGQKTSKKTNKPCPRCKKGLHWSRQCHSKFDKDGNPFQKQGNLNRAVRAGAPQPIGAQFSQPPM</sequence>
<accession>A0A7L0YCD2</accession>
<dbReference type="SUPFAM" id="SSF57756">
    <property type="entry name" value="Retrovirus zinc finger-like domains"/>
    <property type="match status" value="2"/>
</dbReference>